<evidence type="ECO:0000313" key="1">
    <source>
        <dbReference type="EMBL" id="MET3773772.1"/>
    </source>
</evidence>
<name>A0ACC6TJC4_9MICC</name>
<gene>
    <name evidence="1" type="ORF">ABIC98_003438</name>
</gene>
<keyword evidence="2" id="KW-1185">Reference proteome</keyword>
<reference evidence="1" key="1">
    <citation type="submission" date="2024-06" db="EMBL/GenBank/DDBJ databases">
        <title>Genomic Encyclopedia of Type Strains, Phase IV (KMG-IV): sequencing the most valuable type-strain genomes for metagenomic binning, comparative biology and taxonomic classification.</title>
        <authorList>
            <person name="Goeker M."/>
        </authorList>
    </citation>
    <scope>NUCLEOTIDE SEQUENCE</scope>
    <source>
        <strain evidence="1">SJCon</strain>
    </source>
</reference>
<dbReference type="EMBL" id="JBEPNJ010000017">
    <property type="protein sequence ID" value="MET3773772.1"/>
    <property type="molecule type" value="Genomic_DNA"/>
</dbReference>
<evidence type="ECO:0000313" key="2">
    <source>
        <dbReference type="Proteomes" id="UP001549207"/>
    </source>
</evidence>
<organism evidence="1 2">
    <name type="scientific">Arthrobacter nitrophenolicus</name>
    <dbReference type="NCBI Taxonomy" id="683150"/>
    <lineage>
        <taxon>Bacteria</taxon>
        <taxon>Bacillati</taxon>
        <taxon>Actinomycetota</taxon>
        <taxon>Actinomycetes</taxon>
        <taxon>Micrococcales</taxon>
        <taxon>Micrococcaceae</taxon>
        <taxon>Arthrobacter</taxon>
    </lineage>
</organism>
<accession>A0ACC6TJC4</accession>
<comment type="caution">
    <text evidence="1">The sequence shown here is derived from an EMBL/GenBank/DDBJ whole genome shotgun (WGS) entry which is preliminary data.</text>
</comment>
<sequence>MGPDITAVTAATPLPEAGINWKPGRSDRVLLAGDETAVPAVSSILEALPPQISGHAFLEVPEAADVLPLATKSGVQVTWLHRGTGDVQRGARLLAAVQEALASDAGTWHPYAWIGAEAATVRSLRRCLTESGVDPRASELRGYWSLGKAGSGVNGIPVPQR</sequence>
<dbReference type="Proteomes" id="UP001549207">
    <property type="component" value="Unassembled WGS sequence"/>
</dbReference>
<proteinExistence type="predicted"/>
<protein>
    <submittedName>
        <fullName evidence="1">NADPH-dependent ferric siderophore reductase</fullName>
    </submittedName>
</protein>